<accession>A0A011PSA5</accession>
<organism evidence="1 2">
    <name type="scientific">Candidatus Accumulibacter adjunctus</name>
    <dbReference type="NCBI Taxonomy" id="1454001"/>
    <lineage>
        <taxon>Bacteria</taxon>
        <taxon>Pseudomonadati</taxon>
        <taxon>Pseudomonadota</taxon>
        <taxon>Betaproteobacteria</taxon>
        <taxon>Candidatus Accumulibacter</taxon>
    </lineage>
</organism>
<dbReference type="AlphaFoldDB" id="A0A011PSA5"/>
<dbReference type="NCBIfam" id="TIGR02610">
    <property type="entry name" value="PHA_gran_rgn"/>
    <property type="match status" value="1"/>
</dbReference>
<comment type="caution">
    <text evidence="1">The sequence shown here is derived from an EMBL/GenBank/DDBJ whole genome shotgun (WGS) entry which is preliminary data.</text>
</comment>
<dbReference type="PATRIC" id="fig|1454001.3.peg.414"/>
<evidence type="ECO:0000313" key="1">
    <source>
        <dbReference type="EMBL" id="EXI69244.1"/>
    </source>
</evidence>
<gene>
    <name evidence="1" type="ORF">AW08_00452</name>
</gene>
<protein>
    <submittedName>
        <fullName evidence="1">Polyhydroxyalkanoic acid system protein</fullName>
    </submittedName>
</protein>
<dbReference type="Proteomes" id="UP000020218">
    <property type="component" value="Unassembled WGS sequence"/>
</dbReference>
<dbReference type="STRING" id="1454001.AW08_00452"/>
<dbReference type="Pfam" id="PF09650">
    <property type="entry name" value="PHA_gran_rgn"/>
    <property type="match status" value="1"/>
</dbReference>
<name>A0A011PSA5_9PROT</name>
<sequence length="92" mass="10621">MSDIRIRRRHGKSLAEARASAEHMARELNEEFDLSYSWSGNVMCFKRPGVSGDLAVDEQDVALNIRLGLLLFTLKPTIEREIHRFFDENFPV</sequence>
<dbReference type="EMBL" id="JFAX01000002">
    <property type="protein sequence ID" value="EXI69244.1"/>
    <property type="molecule type" value="Genomic_DNA"/>
</dbReference>
<reference evidence="1" key="1">
    <citation type="submission" date="2014-02" db="EMBL/GenBank/DDBJ databases">
        <title>Expanding our view of genomic diversity in Candidatus Accumulibacter clades.</title>
        <authorList>
            <person name="Skennerton C.T."/>
            <person name="Barr J.J."/>
            <person name="Slater F.R."/>
            <person name="Bond P.L."/>
            <person name="Tyson G.W."/>
        </authorList>
    </citation>
    <scope>NUCLEOTIDE SEQUENCE [LARGE SCALE GENOMIC DNA]</scope>
</reference>
<dbReference type="InterPro" id="IPR013433">
    <property type="entry name" value="PHA_gran_rgn"/>
</dbReference>
<proteinExistence type="predicted"/>
<keyword evidence="2" id="KW-1185">Reference proteome</keyword>
<evidence type="ECO:0000313" key="2">
    <source>
        <dbReference type="Proteomes" id="UP000020218"/>
    </source>
</evidence>